<sequence length="534" mass="58790">MRKCLKVKFFNWYYNLKTATKILSVFVIIAFIQIGANLFGLSNLGKMNSSIDDMYNERMQPMDYIYDTRFLFQELRVKWRDANTSDSSETFLNEVNDIRADMEKNIETYSKSALTNEQKKLVDDFWPEWAAFNETYDKSVREIIDGKKDIQSYDVSELDTHQTKIIGMLDQLKESGRAVAEQEHKNADHMYSSTKVVMIIILTLISLFSIVMGLWTSRVIVRPLRQVVGLVEQVADGDLTETADIRTKDEVGILARSVNTMVLNLREMVQNILGAAENLSASSEQVSASTEEIASASSNQANAAQTMNELFRELSDAINAVAQNTEQAAELANKTMQIAQDGEKVVLSSVDGANVVSEQMASLEQDSNRIGEIIEVIDDIADQTNLLALNAAIEAARAGEQGRGFAVVADEVRKLAERSGEATKQITAIIKGMQENTALSVKSVQKGLAYTRKSGEAFENIIHMVNDTGNKVTEIAGASEEQAAQSAEVLTFIESISAATEEATASSEETASTAQSLTDLAEELNASVAAFKIN</sequence>
<keyword evidence="7" id="KW-1133">Transmembrane helix</keyword>
<evidence type="ECO:0000256" key="2">
    <source>
        <dbReference type="ARBA" id="ARBA00022475"/>
    </source>
</evidence>
<dbReference type="CDD" id="cd06225">
    <property type="entry name" value="HAMP"/>
    <property type="match status" value="1"/>
</dbReference>
<keyword evidence="11" id="KW-1185">Reference proteome</keyword>
<keyword evidence="2" id="KW-1003">Cell membrane</keyword>
<feature type="domain" description="HAMP" evidence="9">
    <location>
        <begin position="218"/>
        <end position="270"/>
    </location>
</feature>
<dbReference type="PANTHER" id="PTHR32089">
    <property type="entry name" value="METHYL-ACCEPTING CHEMOTAXIS PROTEIN MCPB"/>
    <property type="match status" value="1"/>
</dbReference>
<dbReference type="GO" id="GO:0006935">
    <property type="term" value="P:chemotaxis"/>
    <property type="evidence" value="ECO:0007669"/>
    <property type="project" value="InterPro"/>
</dbReference>
<dbReference type="GO" id="GO:0004888">
    <property type="term" value="F:transmembrane signaling receptor activity"/>
    <property type="evidence" value="ECO:0007669"/>
    <property type="project" value="InterPro"/>
</dbReference>
<keyword evidence="4 6" id="KW-0807">Transducer</keyword>
<dbReference type="CDD" id="cd11386">
    <property type="entry name" value="MCP_signal"/>
    <property type="match status" value="1"/>
</dbReference>
<dbReference type="InterPro" id="IPR004090">
    <property type="entry name" value="Chemotax_Me-accpt_rcpt"/>
</dbReference>
<evidence type="ECO:0000256" key="6">
    <source>
        <dbReference type="PROSITE-ProRule" id="PRU00284"/>
    </source>
</evidence>
<dbReference type="InterPro" id="IPR004089">
    <property type="entry name" value="MCPsignal_dom"/>
</dbReference>
<dbReference type="PANTHER" id="PTHR32089:SF112">
    <property type="entry name" value="LYSOZYME-LIKE PROTEIN-RELATED"/>
    <property type="match status" value="1"/>
</dbReference>
<dbReference type="PROSITE" id="PS50111">
    <property type="entry name" value="CHEMOTAXIS_TRANSDUC_2"/>
    <property type="match status" value="1"/>
</dbReference>
<evidence type="ECO:0000259" key="9">
    <source>
        <dbReference type="PROSITE" id="PS50885"/>
    </source>
</evidence>
<dbReference type="InterPro" id="IPR024478">
    <property type="entry name" value="HlyB_4HB_MCP"/>
</dbReference>
<dbReference type="PRINTS" id="PR00260">
    <property type="entry name" value="CHEMTRNSDUCR"/>
</dbReference>
<organism evidence="10 11">
    <name type="scientific">Siminovitchia fortis</name>
    <dbReference type="NCBI Taxonomy" id="254758"/>
    <lineage>
        <taxon>Bacteria</taxon>
        <taxon>Bacillati</taxon>
        <taxon>Bacillota</taxon>
        <taxon>Bacilli</taxon>
        <taxon>Bacillales</taxon>
        <taxon>Bacillaceae</taxon>
        <taxon>Siminovitchia</taxon>
    </lineage>
</organism>
<comment type="similarity">
    <text evidence="5">Belongs to the methyl-accepting chemotaxis (MCP) protein family.</text>
</comment>
<dbReference type="AlphaFoldDB" id="A0A443IJR1"/>
<dbReference type="EMBL" id="QYTU02000055">
    <property type="protein sequence ID" value="RWR04700.1"/>
    <property type="molecule type" value="Genomic_DNA"/>
</dbReference>
<keyword evidence="3 7" id="KW-0472">Membrane</keyword>
<evidence type="ECO:0000259" key="8">
    <source>
        <dbReference type="PROSITE" id="PS50111"/>
    </source>
</evidence>
<comment type="subcellular location">
    <subcellularLocation>
        <location evidence="1">Cell membrane</location>
    </subcellularLocation>
</comment>
<feature type="transmembrane region" description="Helical" evidence="7">
    <location>
        <begin position="22"/>
        <end position="41"/>
    </location>
</feature>
<dbReference type="GO" id="GO:0005886">
    <property type="term" value="C:plasma membrane"/>
    <property type="evidence" value="ECO:0007669"/>
    <property type="project" value="UniProtKB-SubCell"/>
</dbReference>
<dbReference type="Pfam" id="PF12729">
    <property type="entry name" value="4HB_MCP_1"/>
    <property type="match status" value="1"/>
</dbReference>
<evidence type="ECO:0000256" key="7">
    <source>
        <dbReference type="SAM" id="Phobius"/>
    </source>
</evidence>
<comment type="caution">
    <text evidence="10">The sequence shown here is derived from an EMBL/GenBank/DDBJ whole genome shotgun (WGS) entry which is preliminary data.</text>
</comment>
<evidence type="ECO:0000256" key="3">
    <source>
        <dbReference type="ARBA" id="ARBA00023136"/>
    </source>
</evidence>
<name>A0A443IJR1_9BACI</name>
<dbReference type="FunFam" id="1.10.287.950:FF:000001">
    <property type="entry name" value="Methyl-accepting chemotaxis sensory transducer"/>
    <property type="match status" value="1"/>
</dbReference>
<feature type="domain" description="Methyl-accepting transducer" evidence="8">
    <location>
        <begin position="275"/>
        <end position="518"/>
    </location>
</feature>
<dbReference type="GO" id="GO:0007165">
    <property type="term" value="P:signal transduction"/>
    <property type="evidence" value="ECO:0007669"/>
    <property type="project" value="UniProtKB-KW"/>
</dbReference>
<dbReference type="Pfam" id="PF00672">
    <property type="entry name" value="HAMP"/>
    <property type="match status" value="1"/>
</dbReference>
<dbReference type="Proteomes" id="UP000273811">
    <property type="component" value="Unassembled WGS sequence"/>
</dbReference>
<dbReference type="Pfam" id="PF00015">
    <property type="entry name" value="MCPsignal"/>
    <property type="match status" value="1"/>
</dbReference>
<dbReference type="Gene3D" id="1.10.287.950">
    <property type="entry name" value="Methyl-accepting chemotaxis protein"/>
    <property type="match status" value="1"/>
</dbReference>
<dbReference type="PROSITE" id="PS50885">
    <property type="entry name" value="HAMP"/>
    <property type="match status" value="1"/>
</dbReference>
<reference evidence="10" key="1">
    <citation type="submission" date="2018-12" db="EMBL/GenBank/DDBJ databases">
        <authorList>
            <person name="Sun L."/>
            <person name="Chen Z."/>
        </authorList>
    </citation>
    <scope>NUCLEOTIDE SEQUENCE [LARGE SCALE GENOMIC DNA]</scope>
    <source>
        <strain evidence="10">DSM 16012</strain>
    </source>
</reference>
<evidence type="ECO:0000313" key="10">
    <source>
        <dbReference type="EMBL" id="RWR04700.1"/>
    </source>
</evidence>
<proteinExistence type="inferred from homology"/>
<dbReference type="SMART" id="SM00283">
    <property type="entry name" value="MA"/>
    <property type="match status" value="1"/>
</dbReference>
<feature type="transmembrane region" description="Helical" evidence="7">
    <location>
        <begin position="196"/>
        <end position="215"/>
    </location>
</feature>
<evidence type="ECO:0000256" key="5">
    <source>
        <dbReference type="ARBA" id="ARBA00029447"/>
    </source>
</evidence>
<dbReference type="SMART" id="SM00304">
    <property type="entry name" value="HAMP"/>
    <property type="match status" value="1"/>
</dbReference>
<evidence type="ECO:0000313" key="11">
    <source>
        <dbReference type="Proteomes" id="UP000273811"/>
    </source>
</evidence>
<protein>
    <submittedName>
        <fullName evidence="10">Methyl-accepting chemotaxis protein</fullName>
    </submittedName>
</protein>
<accession>A0A443IJR1</accession>
<dbReference type="InterPro" id="IPR003660">
    <property type="entry name" value="HAMP_dom"/>
</dbReference>
<evidence type="ECO:0000256" key="1">
    <source>
        <dbReference type="ARBA" id="ARBA00004236"/>
    </source>
</evidence>
<keyword evidence="7" id="KW-0812">Transmembrane</keyword>
<gene>
    <name evidence="10" type="ORF">D4N35_016575</name>
</gene>
<dbReference type="OrthoDB" id="358716at2"/>
<evidence type="ECO:0000256" key="4">
    <source>
        <dbReference type="ARBA" id="ARBA00023224"/>
    </source>
</evidence>
<dbReference type="SUPFAM" id="SSF58104">
    <property type="entry name" value="Methyl-accepting chemotaxis protein (MCP) signaling domain"/>
    <property type="match status" value="1"/>
</dbReference>